<dbReference type="InParanoid" id="F4RFZ2"/>
<accession>F4RFZ2</accession>
<dbReference type="KEGG" id="mlr:MELLADRAFT_71405"/>
<dbReference type="Proteomes" id="UP000001072">
    <property type="component" value="Unassembled WGS sequence"/>
</dbReference>
<feature type="compositionally biased region" description="Polar residues" evidence="1">
    <location>
        <begin position="56"/>
        <end position="74"/>
    </location>
</feature>
<dbReference type="GeneID" id="18931815"/>
<protein>
    <submittedName>
        <fullName evidence="2">Uncharacterized protein</fullName>
    </submittedName>
</protein>
<dbReference type="EMBL" id="GL883100">
    <property type="protein sequence ID" value="EGG08458.1"/>
    <property type="molecule type" value="Genomic_DNA"/>
</dbReference>
<keyword evidence="3" id="KW-1185">Reference proteome</keyword>
<feature type="region of interest" description="Disordered" evidence="1">
    <location>
        <begin position="52"/>
        <end position="93"/>
    </location>
</feature>
<evidence type="ECO:0000313" key="2">
    <source>
        <dbReference type="EMBL" id="EGG08458.1"/>
    </source>
</evidence>
<organism evidence="3">
    <name type="scientific">Melampsora larici-populina (strain 98AG31 / pathotype 3-4-7)</name>
    <name type="common">Poplar leaf rust fungus</name>
    <dbReference type="NCBI Taxonomy" id="747676"/>
    <lineage>
        <taxon>Eukaryota</taxon>
        <taxon>Fungi</taxon>
        <taxon>Dikarya</taxon>
        <taxon>Basidiomycota</taxon>
        <taxon>Pucciniomycotina</taxon>
        <taxon>Pucciniomycetes</taxon>
        <taxon>Pucciniales</taxon>
        <taxon>Melampsoraceae</taxon>
        <taxon>Melampsora</taxon>
    </lineage>
</organism>
<evidence type="ECO:0000313" key="3">
    <source>
        <dbReference type="Proteomes" id="UP000001072"/>
    </source>
</evidence>
<reference evidence="3" key="1">
    <citation type="journal article" date="2011" name="Proc. Natl. Acad. Sci. U.S.A.">
        <title>Obligate biotrophy features unraveled by the genomic analysis of rust fungi.</title>
        <authorList>
            <person name="Duplessis S."/>
            <person name="Cuomo C.A."/>
            <person name="Lin Y.-C."/>
            <person name="Aerts A."/>
            <person name="Tisserant E."/>
            <person name="Veneault-Fourrey C."/>
            <person name="Joly D.L."/>
            <person name="Hacquard S."/>
            <person name="Amselem J."/>
            <person name="Cantarel B.L."/>
            <person name="Chiu R."/>
            <person name="Coutinho P.M."/>
            <person name="Feau N."/>
            <person name="Field M."/>
            <person name="Frey P."/>
            <person name="Gelhaye E."/>
            <person name="Goldberg J."/>
            <person name="Grabherr M.G."/>
            <person name="Kodira C.D."/>
            <person name="Kohler A."/>
            <person name="Kuees U."/>
            <person name="Lindquist E.A."/>
            <person name="Lucas S.M."/>
            <person name="Mago R."/>
            <person name="Mauceli E."/>
            <person name="Morin E."/>
            <person name="Murat C."/>
            <person name="Pangilinan J.L."/>
            <person name="Park R."/>
            <person name="Pearson M."/>
            <person name="Quesneville H."/>
            <person name="Rouhier N."/>
            <person name="Sakthikumar S."/>
            <person name="Salamov A.A."/>
            <person name="Schmutz J."/>
            <person name="Selles B."/>
            <person name="Shapiro H."/>
            <person name="Tanguay P."/>
            <person name="Tuskan G.A."/>
            <person name="Henrissat B."/>
            <person name="Van de Peer Y."/>
            <person name="Rouze P."/>
            <person name="Ellis J.G."/>
            <person name="Dodds P.N."/>
            <person name="Schein J.E."/>
            <person name="Zhong S."/>
            <person name="Hamelin R.C."/>
            <person name="Grigoriev I.V."/>
            <person name="Szabo L.J."/>
            <person name="Martin F."/>
        </authorList>
    </citation>
    <scope>NUCLEOTIDE SEQUENCE [LARGE SCALE GENOMIC DNA]</scope>
    <source>
        <strain evidence="3">98AG31 / pathotype 3-4-7</strain>
    </source>
</reference>
<dbReference type="AlphaFoldDB" id="F4RFZ2"/>
<evidence type="ECO:0000256" key="1">
    <source>
        <dbReference type="SAM" id="MobiDB-lite"/>
    </source>
</evidence>
<name>F4RFZ2_MELLP</name>
<sequence length="138" mass="15787">MKPFSARLSLWQPYFTHCFAFKFFHKWFDGKSGVVSMKAKSTLRRIFSQYALDSPRPSSSNKDNTHASSSNPSHLQPKMFHDDSDDEDVPSDTIDNSLDNYLLMSDKMRAKNYNLVDPKAALEWWSGSYCSIKCLASS</sequence>
<dbReference type="HOGENOM" id="CLU_1855708_0_0_1"/>
<proteinExistence type="predicted"/>
<dbReference type="RefSeq" id="XP_007408044.1">
    <property type="nucleotide sequence ID" value="XM_007407982.1"/>
</dbReference>
<gene>
    <name evidence="2" type="ORF">MELLADRAFT_71405</name>
</gene>
<dbReference type="VEuPathDB" id="FungiDB:MELLADRAFT_71405"/>